<evidence type="ECO:0000313" key="2">
    <source>
        <dbReference type="EMBL" id="EDX76163.1"/>
    </source>
</evidence>
<sequence length="54" mass="6383">MNKEFPEHLTQFFWKNDDNTKNEFWNDSYGIESVGGANIEVLERYIRGQDAPKC</sequence>
<dbReference type="GO" id="GO:0006313">
    <property type="term" value="P:DNA transposition"/>
    <property type="evidence" value="ECO:0007669"/>
    <property type="project" value="InterPro"/>
</dbReference>
<dbReference type="STRING" id="118168.MC7420_5597"/>
<dbReference type="GO" id="GO:0004803">
    <property type="term" value="F:transposase activity"/>
    <property type="evidence" value="ECO:0007669"/>
    <property type="project" value="InterPro"/>
</dbReference>
<protein>
    <recommendedName>
        <fullName evidence="1">Transposase IS200-like domain-containing protein</fullName>
    </recommendedName>
</protein>
<evidence type="ECO:0000259" key="1">
    <source>
        <dbReference type="Pfam" id="PF01797"/>
    </source>
</evidence>
<gene>
    <name evidence="2" type="ORF">MC7420_5597</name>
</gene>
<name>B4VQ01_9CYAN</name>
<dbReference type="Pfam" id="PF01797">
    <property type="entry name" value="Y1_Tnp"/>
    <property type="match status" value="1"/>
</dbReference>
<accession>B4VQ01</accession>
<proteinExistence type="predicted"/>
<reference evidence="2 3" key="1">
    <citation type="submission" date="2008-07" db="EMBL/GenBank/DDBJ databases">
        <authorList>
            <person name="Tandeau de Marsac N."/>
            <person name="Ferriera S."/>
            <person name="Johnson J."/>
            <person name="Kravitz S."/>
            <person name="Beeson K."/>
            <person name="Sutton G."/>
            <person name="Rogers Y.-H."/>
            <person name="Friedman R."/>
            <person name="Frazier M."/>
            <person name="Venter J.C."/>
        </authorList>
    </citation>
    <scope>NUCLEOTIDE SEQUENCE [LARGE SCALE GENOMIC DNA]</scope>
    <source>
        <strain evidence="2 3">PCC 7420</strain>
    </source>
</reference>
<dbReference type="Gene3D" id="3.30.70.1290">
    <property type="entry name" value="Transposase IS200-like"/>
    <property type="match status" value="1"/>
</dbReference>
<dbReference type="SUPFAM" id="SSF143422">
    <property type="entry name" value="Transposase IS200-like"/>
    <property type="match status" value="1"/>
</dbReference>
<dbReference type="GO" id="GO:0003677">
    <property type="term" value="F:DNA binding"/>
    <property type="evidence" value="ECO:0007669"/>
    <property type="project" value="InterPro"/>
</dbReference>
<dbReference type="HOGENOM" id="CLU_202405_0_0_3"/>
<feature type="domain" description="Transposase IS200-like" evidence="1">
    <location>
        <begin position="2"/>
        <end position="49"/>
    </location>
</feature>
<dbReference type="EMBL" id="DS989847">
    <property type="protein sequence ID" value="EDX76163.1"/>
    <property type="molecule type" value="Genomic_DNA"/>
</dbReference>
<dbReference type="AlphaFoldDB" id="B4VQ01"/>
<dbReference type="InterPro" id="IPR036515">
    <property type="entry name" value="Transposase_17_sf"/>
</dbReference>
<keyword evidence="3" id="KW-1185">Reference proteome</keyword>
<dbReference type="InterPro" id="IPR002686">
    <property type="entry name" value="Transposase_17"/>
</dbReference>
<organism evidence="2 3">
    <name type="scientific">Coleofasciculus chthonoplastes PCC 7420</name>
    <dbReference type="NCBI Taxonomy" id="118168"/>
    <lineage>
        <taxon>Bacteria</taxon>
        <taxon>Bacillati</taxon>
        <taxon>Cyanobacteriota</taxon>
        <taxon>Cyanophyceae</taxon>
        <taxon>Coleofasciculales</taxon>
        <taxon>Coleofasciculaceae</taxon>
        <taxon>Coleofasciculus</taxon>
    </lineage>
</organism>
<dbReference type="Proteomes" id="UP000003835">
    <property type="component" value="Unassembled WGS sequence"/>
</dbReference>
<evidence type="ECO:0000313" key="3">
    <source>
        <dbReference type="Proteomes" id="UP000003835"/>
    </source>
</evidence>